<dbReference type="InterPro" id="IPR029063">
    <property type="entry name" value="SAM-dependent_MTases_sf"/>
</dbReference>
<dbReference type="GO" id="GO:0008168">
    <property type="term" value="F:methyltransferase activity"/>
    <property type="evidence" value="ECO:0007669"/>
    <property type="project" value="UniProtKB-KW"/>
</dbReference>
<keyword evidence="8" id="KW-1185">Reference proteome</keyword>
<dbReference type="InterPro" id="IPR007848">
    <property type="entry name" value="Small_mtfrase_dom"/>
</dbReference>
<dbReference type="Pfam" id="PF05175">
    <property type="entry name" value="MTS"/>
    <property type="match status" value="1"/>
</dbReference>
<reference evidence="7" key="1">
    <citation type="submission" date="2022-10" db="EMBL/GenBank/DDBJ databases">
        <title>Whole genome sequencing of three plant growth promoting bacteria isolated from Vachellia tortilis subsp. raddiana in Morocco.</title>
        <authorList>
            <person name="Hnini M."/>
            <person name="Zouagui R."/>
            <person name="Zouagui H."/>
            <person name="Chemao Elfihri M.-W."/>
            <person name="Ibrahimi A."/>
            <person name="Sbabou L."/>
            <person name="Aurag J."/>
        </authorList>
    </citation>
    <scope>NUCLEOTIDE SEQUENCE</scope>
    <source>
        <strain evidence="7">LMR678</strain>
    </source>
</reference>
<evidence type="ECO:0000256" key="3">
    <source>
        <dbReference type="ARBA" id="ARBA00022679"/>
    </source>
</evidence>
<feature type="domain" description="Methyltransferase small" evidence="6">
    <location>
        <begin position="52"/>
        <end position="156"/>
    </location>
</feature>
<accession>A0ABT4KHP6</accession>
<dbReference type="PANTHER" id="PTHR18895">
    <property type="entry name" value="HEMK METHYLTRANSFERASE"/>
    <property type="match status" value="1"/>
</dbReference>
<keyword evidence="3" id="KW-0808">Transferase</keyword>
<evidence type="ECO:0000259" key="6">
    <source>
        <dbReference type="Pfam" id="PF05175"/>
    </source>
</evidence>
<keyword evidence="4" id="KW-0949">S-adenosyl-L-methionine</keyword>
<evidence type="ECO:0000313" key="7">
    <source>
        <dbReference type="EMBL" id="MCZ4090871.1"/>
    </source>
</evidence>
<comment type="caution">
    <text evidence="7">The sequence shown here is derived from an EMBL/GenBank/DDBJ whole genome shotgun (WGS) entry which is preliminary data.</text>
</comment>
<proteinExistence type="predicted"/>
<dbReference type="EC" id="2.1.1.297" evidence="1"/>
<dbReference type="InterPro" id="IPR004556">
    <property type="entry name" value="HemK-like"/>
</dbReference>
<dbReference type="Proteomes" id="UP001079430">
    <property type="component" value="Unassembled WGS sequence"/>
</dbReference>
<gene>
    <name evidence="7" type="ORF">O3W52_12575</name>
</gene>
<evidence type="ECO:0000256" key="4">
    <source>
        <dbReference type="ARBA" id="ARBA00022691"/>
    </source>
</evidence>
<name>A0ABT4KHP6_9HYPH</name>
<dbReference type="CDD" id="cd02440">
    <property type="entry name" value="AdoMet_MTases"/>
    <property type="match status" value="1"/>
</dbReference>
<protein>
    <recommendedName>
        <fullName evidence="1">peptide chain release factor N(5)-glutamine methyltransferase</fullName>
        <ecNumber evidence="1">2.1.1.297</ecNumber>
    </recommendedName>
</protein>
<evidence type="ECO:0000256" key="1">
    <source>
        <dbReference type="ARBA" id="ARBA00012771"/>
    </source>
</evidence>
<dbReference type="EMBL" id="JAPVOI010000004">
    <property type="protein sequence ID" value="MCZ4090871.1"/>
    <property type="molecule type" value="Genomic_DNA"/>
</dbReference>
<dbReference type="NCBIfam" id="TIGR00536">
    <property type="entry name" value="hemK_fam"/>
    <property type="match status" value="1"/>
</dbReference>
<dbReference type="SUPFAM" id="SSF53335">
    <property type="entry name" value="S-adenosyl-L-methionine-dependent methyltransferases"/>
    <property type="match status" value="1"/>
</dbReference>
<evidence type="ECO:0000256" key="5">
    <source>
        <dbReference type="ARBA" id="ARBA00048391"/>
    </source>
</evidence>
<keyword evidence="2 7" id="KW-0489">Methyltransferase</keyword>
<dbReference type="InterPro" id="IPR050320">
    <property type="entry name" value="N5-glutamine_MTase"/>
</dbReference>
<organism evidence="7 8">
    <name type="scientific">Sinorhizobium psoraleae</name>
    <dbReference type="NCBI Taxonomy" id="520838"/>
    <lineage>
        <taxon>Bacteria</taxon>
        <taxon>Pseudomonadati</taxon>
        <taxon>Pseudomonadota</taxon>
        <taxon>Alphaproteobacteria</taxon>
        <taxon>Hyphomicrobiales</taxon>
        <taxon>Rhizobiaceae</taxon>
        <taxon>Sinorhizobium/Ensifer group</taxon>
        <taxon>Sinorhizobium</taxon>
    </lineage>
</organism>
<dbReference type="Gene3D" id="3.40.50.150">
    <property type="entry name" value="Vaccinia Virus protein VP39"/>
    <property type="match status" value="1"/>
</dbReference>
<evidence type="ECO:0000313" key="8">
    <source>
        <dbReference type="Proteomes" id="UP001079430"/>
    </source>
</evidence>
<dbReference type="PANTHER" id="PTHR18895:SF74">
    <property type="entry name" value="MTRF1L RELEASE FACTOR GLUTAMINE METHYLTRANSFERASE"/>
    <property type="match status" value="1"/>
</dbReference>
<dbReference type="InterPro" id="IPR002052">
    <property type="entry name" value="DNA_methylase_N6_adenine_CS"/>
</dbReference>
<dbReference type="GO" id="GO:0032259">
    <property type="term" value="P:methylation"/>
    <property type="evidence" value="ECO:0007669"/>
    <property type="project" value="UniProtKB-KW"/>
</dbReference>
<comment type="catalytic activity">
    <reaction evidence="5">
        <text>L-glutaminyl-[peptide chain release factor] + S-adenosyl-L-methionine = N(5)-methyl-L-glutaminyl-[peptide chain release factor] + S-adenosyl-L-homocysteine + H(+)</text>
        <dbReference type="Rhea" id="RHEA:42896"/>
        <dbReference type="Rhea" id="RHEA-COMP:10271"/>
        <dbReference type="Rhea" id="RHEA-COMP:10272"/>
        <dbReference type="ChEBI" id="CHEBI:15378"/>
        <dbReference type="ChEBI" id="CHEBI:30011"/>
        <dbReference type="ChEBI" id="CHEBI:57856"/>
        <dbReference type="ChEBI" id="CHEBI:59789"/>
        <dbReference type="ChEBI" id="CHEBI:61891"/>
        <dbReference type="EC" id="2.1.1.297"/>
    </reaction>
</comment>
<dbReference type="PROSITE" id="PS00092">
    <property type="entry name" value="N6_MTASE"/>
    <property type="match status" value="1"/>
</dbReference>
<evidence type="ECO:0000256" key="2">
    <source>
        <dbReference type="ARBA" id="ARBA00022603"/>
    </source>
</evidence>
<sequence>MQQAHDNLRGNHTDGPSARLVRFMDVELELGPDVLVPREETELLGRRAAAVLRNLGAEATAIDMCCGSGNLALGIAADIPSARVWGADLTDSTVALARRNVERLALQERVTIRQGDLFAALEGEGLEGAVDLIVCNPPYISTSRLESDSAHLLATEPREAFDGGPYGISIHQRLVREAIAFLKPGGWLLFEFGEGQERQATALLARTKAYGAVTFAMDATGKPRVALVQKLESPADGSAGEGRGR</sequence>